<organism evidence="8 9">
    <name type="scientific">Thermoflexibacter ruber</name>
    <dbReference type="NCBI Taxonomy" id="1003"/>
    <lineage>
        <taxon>Bacteria</taxon>
        <taxon>Pseudomonadati</taxon>
        <taxon>Bacteroidota</taxon>
        <taxon>Cytophagia</taxon>
        <taxon>Cytophagales</taxon>
        <taxon>Thermoflexibacteraceae</taxon>
        <taxon>Thermoflexibacter</taxon>
    </lineage>
</organism>
<dbReference type="PROSITE" id="PS50850">
    <property type="entry name" value="MFS"/>
    <property type="match status" value="1"/>
</dbReference>
<dbReference type="InterPro" id="IPR044770">
    <property type="entry name" value="MFS_spinster-like"/>
</dbReference>
<evidence type="ECO:0000256" key="5">
    <source>
        <dbReference type="ARBA" id="ARBA00023136"/>
    </source>
</evidence>
<gene>
    <name evidence="8" type="ORF">SAMN04488541_101188</name>
</gene>
<proteinExistence type="predicted"/>
<keyword evidence="2" id="KW-0813">Transport</keyword>
<evidence type="ECO:0000256" key="1">
    <source>
        <dbReference type="ARBA" id="ARBA00004141"/>
    </source>
</evidence>
<evidence type="ECO:0000256" key="6">
    <source>
        <dbReference type="SAM" id="Phobius"/>
    </source>
</evidence>
<keyword evidence="3 6" id="KW-0812">Transmembrane</keyword>
<dbReference type="GO" id="GO:0022857">
    <property type="term" value="F:transmembrane transporter activity"/>
    <property type="evidence" value="ECO:0007669"/>
    <property type="project" value="InterPro"/>
</dbReference>
<evidence type="ECO:0000256" key="4">
    <source>
        <dbReference type="ARBA" id="ARBA00022989"/>
    </source>
</evidence>
<dbReference type="PANTHER" id="PTHR23505:SF79">
    <property type="entry name" value="PROTEIN SPINSTER"/>
    <property type="match status" value="1"/>
</dbReference>
<evidence type="ECO:0000313" key="8">
    <source>
        <dbReference type="EMBL" id="SFE97323.1"/>
    </source>
</evidence>
<feature type="transmembrane region" description="Helical" evidence="6">
    <location>
        <begin position="81"/>
        <end position="102"/>
    </location>
</feature>
<comment type="subcellular location">
    <subcellularLocation>
        <location evidence="1">Membrane</location>
        <topology evidence="1">Multi-pass membrane protein</topology>
    </subcellularLocation>
</comment>
<accession>A0A1I2EX84</accession>
<dbReference type="Pfam" id="PF07690">
    <property type="entry name" value="MFS_1"/>
    <property type="match status" value="1"/>
</dbReference>
<feature type="transmembrane region" description="Helical" evidence="6">
    <location>
        <begin position="224"/>
        <end position="243"/>
    </location>
</feature>
<dbReference type="Proteomes" id="UP000199513">
    <property type="component" value="Unassembled WGS sequence"/>
</dbReference>
<keyword evidence="4 6" id="KW-1133">Transmembrane helix</keyword>
<feature type="transmembrane region" description="Helical" evidence="6">
    <location>
        <begin position="168"/>
        <end position="188"/>
    </location>
</feature>
<evidence type="ECO:0000256" key="3">
    <source>
        <dbReference type="ARBA" id="ARBA00022692"/>
    </source>
</evidence>
<dbReference type="OrthoDB" id="9788453at2"/>
<feature type="transmembrane region" description="Helical" evidence="6">
    <location>
        <begin position="258"/>
        <end position="280"/>
    </location>
</feature>
<sequence>MSILKANSYRNFVLTMLTIVYIFNFIDRQLLVILQESIKKDLNLSDTQLGLLSGFTFAIFYATLGIPIARLADKGNRKNIVSISLALWSIMTVLSGLVINFFQLVLARIGVGIGEAGGSPPAHAIISDYFPPEKRSTALSIYSAGIYFGIMIGFLMGGYLNQELGWRVAFFVVGLPGVVFSLLVYFLVKEPMRGATDANTSLITKSPSLLAVARYLFRTKTFPFLGFAASLHVFCIYGIANWAPSFFTRLHSMPTDKIGLILGIFFGIGGAIGSYVGGYFTDYLGKSNKQWYLKLPAYTTLLSSIFAVGGLLFQTTTLSVICLGICVLFQSMYLGPSISIAHFLVPASMRSLTSAILFFLLNLIGLGFGPLMVGWMSDWLAPSLQNESLRWAMSIAMLVGVVASVLFFIASKKLEEDIGK</sequence>
<evidence type="ECO:0000259" key="7">
    <source>
        <dbReference type="PROSITE" id="PS50850"/>
    </source>
</evidence>
<dbReference type="RefSeq" id="WP_091543604.1">
    <property type="nucleotide sequence ID" value="NZ_FONY01000011.1"/>
</dbReference>
<feature type="transmembrane region" description="Helical" evidence="6">
    <location>
        <begin position="318"/>
        <end position="344"/>
    </location>
</feature>
<keyword evidence="5 6" id="KW-0472">Membrane</keyword>
<dbReference type="EMBL" id="FONY01000011">
    <property type="protein sequence ID" value="SFE97323.1"/>
    <property type="molecule type" value="Genomic_DNA"/>
</dbReference>
<feature type="transmembrane region" description="Helical" evidence="6">
    <location>
        <begin position="12"/>
        <end position="31"/>
    </location>
</feature>
<name>A0A1I2EX84_9BACT</name>
<dbReference type="CDD" id="cd17328">
    <property type="entry name" value="MFS_spinster_like"/>
    <property type="match status" value="1"/>
</dbReference>
<evidence type="ECO:0000256" key="2">
    <source>
        <dbReference type="ARBA" id="ARBA00022448"/>
    </source>
</evidence>
<dbReference type="InterPro" id="IPR020846">
    <property type="entry name" value="MFS_dom"/>
</dbReference>
<protein>
    <submittedName>
        <fullName evidence="8">Sugar phosphate permease</fullName>
    </submittedName>
</protein>
<dbReference type="Gene3D" id="1.20.1250.20">
    <property type="entry name" value="MFS general substrate transporter like domains"/>
    <property type="match status" value="2"/>
</dbReference>
<reference evidence="8 9" key="1">
    <citation type="submission" date="2016-10" db="EMBL/GenBank/DDBJ databases">
        <authorList>
            <person name="de Groot N.N."/>
        </authorList>
    </citation>
    <scope>NUCLEOTIDE SEQUENCE [LARGE SCALE GENOMIC DNA]</scope>
    <source>
        <strain>GEY</strain>
        <strain evidence="9">DSM 9560</strain>
    </source>
</reference>
<feature type="domain" description="Major facilitator superfamily (MFS) profile" evidence="7">
    <location>
        <begin position="13"/>
        <end position="412"/>
    </location>
</feature>
<dbReference type="SUPFAM" id="SSF103473">
    <property type="entry name" value="MFS general substrate transporter"/>
    <property type="match status" value="1"/>
</dbReference>
<dbReference type="InterPro" id="IPR011701">
    <property type="entry name" value="MFS"/>
</dbReference>
<feature type="transmembrane region" description="Helical" evidence="6">
    <location>
        <begin position="139"/>
        <end position="161"/>
    </location>
</feature>
<dbReference type="STRING" id="1003.SAMN04488541_101188"/>
<dbReference type="GO" id="GO:0016020">
    <property type="term" value="C:membrane"/>
    <property type="evidence" value="ECO:0007669"/>
    <property type="project" value="UniProtKB-SubCell"/>
</dbReference>
<dbReference type="AlphaFoldDB" id="A0A1I2EX84"/>
<feature type="transmembrane region" description="Helical" evidence="6">
    <location>
        <begin position="389"/>
        <end position="410"/>
    </location>
</feature>
<dbReference type="PANTHER" id="PTHR23505">
    <property type="entry name" value="SPINSTER"/>
    <property type="match status" value="1"/>
</dbReference>
<evidence type="ECO:0000313" key="9">
    <source>
        <dbReference type="Proteomes" id="UP000199513"/>
    </source>
</evidence>
<feature type="transmembrane region" description="Helical" evidence="6">
    <location>
        <begin position="51"/>
        <end position="69"/>
    </location>
</feature>
<feature type="transmembrane region" description="Helical" evidence="6">
    <location>
        <begin position="292"/>
        <end position="312"/>
    </location>
</feature>
<feature type="transmembrane region" description="Helical" evidence="6">
    <location>
        <begin position="356"/>
        <end position="377"/>
    </location>
</feature>
<keyword evidence="9" id="KW-1185">Reference proteome</keyword>
<dbReference type="InterPro" id="IPR036259">
    <property type="entry name" value="MFS_trans_sf"/>
</dbReference>